<reference evidence="1 2" key="1">
    <citation type="journal article" date="2014" name="Agronomy (Basel)">
        <title>A Draft Genome Sequence for Ensete ventricosum, the Drought-Tolerant Tree Against Hunger.</title>
        <authorList>
            <person name="Harrison J."/>
            <person name="Moore K.A."/>
            <person name="Paszkiewicz K."/>
            <person name="Jones T."/>
            <person name="Grant M."/>
            <person name="Ambacheew D."/>
            <person name="Muzemil S."/>
            <person name="Studholme D.J."/>
        </authorList>
    </citation>
    <scope>NUCLEOTIDE SEQUENCE [LARGE SCALE GENOMIC DNA]</scope>
</reference>
<dbReference type="AlphaFoldDB" id="A0A426ZWN1"/>
<dbReference type="EMBL" id="AMZH03004703">
    <property type="protein sequence ID" value="RRT68419.1"/>
    <property type="molecule type" value="Genomic_DNA"/>
</dbReference>
<dbReference type="Proteomes" id="UP000287651">
    <property type="component" value="Unassembled WGS sequence"/>
</dbReference>
<organism evidence="1 2">
    <name type="scientific">Ensete ventricosum</name>
    <name type="common">Abyssinian banana</name>
    <name type="synonym">Musa ensete</name>
    <dbReference type="NCBI Taxonomy" id="4639"/>
    <lineage>
        <taxon>Eukaryota</taxon>
        <taxon>Viridiplantae</taxon>
        <taxon>Streptophyta</taxon>
        <taxon>Embryophyta</taxon>
        <taxon>Tracheophyta</taxon>
        <taxon>Spermatophyta</taxon>
        <taxon>Magnoliopsida</taxon>
        <taxon>Liliopsida</taxon>
        <taxon>Zingiberales</taxon>
        <taxon>Musaceae</taxon>
        <taxon>Ensete</taxon>
    </lineage>
</organism>
<sequence length="58" mass="6775">MLLHRNLHRVPWQTGRLTDLWNQRVSCCPKYPRDAIGPRLVPSILKVCSECRKCSDAR</sequence>
<protein>
    <submittedName>
        <fullName evidence="1">Uncharacterized protein</fullName>
    </submittedName>
</protein>
<gene>
    <name evidence="1" type="ORF">B296_00029415</name>
</gene>
<comment type="caution">
    <text evidence="1">The sequence shown here is derived from an EMBL/GenBank/DDBJ whole genome shotgun (WGS) entry which is preliminary data.</text>
</comment>
<accession>A0A426ZWN1</accession>
<proteinExistence type="predicted"/>
<name>A0A426ZWN1_ENSVE</name>
<evidence type="ECO:0000313" key="1">
    <source>
        <dbReference type="EMBL" id="RRT68419.1"/>
    </source>
</evidence>
<evidence type="ECO:0000313" key="2">
    <source>
        <dbReference type="Proteomes" id="UP000287651"/>
    </source>
</evidence>